<dbReference type="EMBL" id="VDFO01000023">
    <property type="protein sequence ID" value="MQS97656.1"/>
    <property type="molecule type" value="Genomic_DNA"/>
</dbReference>
<gene>
    <name evidence="6" type="ORF">FHL05_07105</name>
    <name evidence="5" type="ORF">FHL06_04760</name>
</gene>
<dbReference type="InterPro" id="IPR018062">
    <property type="entry name" value="HTH_AraC-typ_CS"/>
</dbReference>
<dbReference type="PANTHER" id="PTHR43280">
    <property type="entry name" value="ARAC-FAMILY TRANSCRIPTIONAL REGULATOR"/>
    <property type="match status" value="1"/>
</dbReference>
<dbReference type="PANTHER" id="PTHR43280:SF28">
    <property type="entry name" value="HTH-TYPE TRANSCRIPTIONAL ACTIVATOR RHAS"/>
    <property type="match status" value="1"/>
</dbReference>
<dbReference type="CDD" id="cd02208">
    <property type="entry name" value="cupin_RmlC-like"/>
    <property type="match status" value="1"/>
</dbReference>
<dbReference type="Proteomes" id="UP000371423">
    <property type="component" value="Unassembled WGS sequence"/>
</dbReference>
<dbReference type="InterPro" id="IPR011051">
    <property type="entry name" value="RmlC_Cupin_sf"/>
</dbReference>
<dbReference type="EMBL" id="VDFP01000007">
    <property type="protein sequence ID" value="MQS75696.1"/>
    <property type="molecule type" value="Genomic_DNA"/>
</dbReference>
<dbReference type="Gene3D" id="1.10.10.60">
    <property type="entry name" value="Homeodomain-like"/>
    <property type="match status" value="2"/>
</dbReference>
<keyword evidence="7" id="KW-1185">Reference proteome</keyword>
<dbReference type="GO" id="GO:0003700">
    <property type="term" value="F:DNA-binding transcription factor activity"/>
    <property type="evidence" value="ECO:0007669"/>
    <property type="project" value="InterPro"/>
</dbReference>
<dbReference type="Proteomes" id="UP000414364">
    <property type="component" value="Unassembled WGS sequence"/>
</dbReference>
<dbReference type="InterPro" id="IPR009057">
    <property type="entry name" value="Homeodomain-like_sf"/>
</dbReference>
<sequence length="282" mass="33363">MPTPMELLEFDYINPIKCIYHRPIGKKYVVPHWHEAIEVTYVAKGNPGTMFIEDKKYEMHQGDVFVVNSRLIHSFDSYITKNQRIVTLLINYEWLHHCLPQTIENKTFNLIRAPKKDSQIPAFKSLVKIINEIKDFDNDSGDEYNRLHQLSIEVELISLLVKNFTDDKKVEPEIPEVISEMITDFHDNYQNEIQLSQMAKNYNYSYAYFSKFFKRYLGVSPKRYLTLLRIQKAAMLIETTDDHLGKIAADVGFPDEKSFYASFRDKYKQTPLEYRRKIRLID</sequence>
<dbReference type="PROSITE" id="PS00041">
    <property type="entry name" value="HTH_ARAC_FAMILY_1"/>
    <property type="match status" value="1"/>
</dbReference>
<dbReference type="InterPro" id="IPR013096">
    <property type="entry name" value="Cupin_2"/>
</dbReference>
<dbReference type="Gene3D" id="2.60.120.10">
    <property type="entry name" value="Jelly Rolls"/>
    <property type="match status" value="1"/>
</dbReference>
<keyword evidence="2" id="KW-0238">DNA-binding</keyword>
<dbReference type="SUPFAM" id="SSF46689">
    <property type="entry name" value="Homeodomain-like"/>
    <property type="match status" value="2"/>
</dbReference>
<dbReference type="OrthoDB" id="2211832at2"/>
<proteinExistence type="predicted"/>
<evidence type="ECO:0000256" key="2">
    <source>
        <dbReference type="ARBA" id="ARBA00023125"/>
    </source>
</evidence>
<name>A0A5P0ZND5_9LACO</name>
<dbReference type="SMART" id="SM00342">
    <property type="entry name" value="HTH_ARAC"/>
    <property type="match status" value="1"/>
</dbReference>
<keyword evidence="1" id="KW-0805">Transcription regulation</keyword>
<organism evidence="5 8">
    <name type="scientific">Companilactobacillus halodurans</name>
    <dbReference type="NCBI Taxonomy" id="2584183"/>
    <lineage>
        <taxon>Bacteria</taxon>
        <taxon>Bacillati</taxon>
        <taxon>Bacillota</taxon>
        <taxon>Bacilli</taxon>
        <taxon>Lactobacillales</taxon>
        <taxon>Lactobacillaceae</taxon>
        <taxon>Companilactobacillus</taxon>
    </lineage>
</organism>
<dbReference type="Pfam" id="PF12833">
    <property type="entry name" value="HTH_18"/>
    <property type="match status" value="1"/>
</dbReference>
<keyword evidence="3" id="KW-0804">Transcription</keyword>
<evidence type="ECO:0000256" key="1">
    <source>
        <dbReference type="ARBA" id="ARBA00023015"/>
    </source>
</evidence>
<evidence type="ECO:0000313" key="8">
    <source>
        <dbReference type="Proteomes" id="UP000414364"/>
    </source>
</evidence>
<evidence type="ECO:0000256" key="3">
    <source>
        <dbReference type="ARBA" id="ARBA00023163"/>
    </source>
</evidence>
<dbReference type="GO" id="GO:0043565">
    <property type="term" value="F:sequence-specific DNA binding"/>
    <property type="evidence" value="ECO:0007669"/>
    <property type="project" value="InterPro"/>
</dbReference>
<dbReference type="PROSITE" id="PS01124">
    <property type="entry name" value="HTH_ARAC_FAMILY_2"/>
    <property type="match status" value="1"/>
</dbReference>
<dbReference type="Pfam" id="PF07883">
    <property type="entry name" value="Cupin_2"/>
    <property type="match status" value="1"/>
</dbReference>
<evidence type="ECO:0000313" key="6">
    <source>
        <dbReference type="EMBL" id="MQS97656.1"/>
    </source>
</evidence>
<dbReference type="InterPro" id="IPR014710">
    <property type="entry name" value="RmlC-like_jellyroll"/>
</dbReference>
<accession>A0A5P0ZND5</accession>
<dbReference type="SUPFAM" id="SSF51182">
    <property type="entry name" value="RmlC-like cupins"/>
    <property type="match status" value="1"/>
</dbReference>
<feature type="domain" description="HTH araC/xylS-type" evidence="4">
    <location>
        <begin position="179"/>
        <end position="277"/>
    </location>
</feature>
<comment type="caution">
    <text evidence="5">The sequence shown here is derived from an EMBL/GenBank/DDBJ whole genome shotgun (WGS) entry which is preliminary data.</text>
</comment>
<evidence type="ECO:0000313" key="7">
    <source>
        <dbReference type="Proteomes" id="UP000371423"/>
    </source>
</evidence>
<reference evidence="7 8" key="1">
    <citation type="journal article" date="2019" name="Syst. Appl. Microbiol.">
        <title>Polyphasic characterization of two novel Lactobacillus spp. isolated from blown salami packages: Description of Lactobacillus halodurans sp. nov. and Lactobacillus salsicarnum sp. nov.</title>
        <authorList>
            <person name="Schuster J.A."/>
            <person name="Klingl A."/>
            <person name="Vogel R.F."/>
            <person name="Ehrmann M.A."/>
        </authorList>
    </citation>
    <scope>NUCLEOTIDE SEQUENCE [LARGE SCALE GENOMIC DNA]</scope>
    <source>
        <strain evidence="6 7">TMW 1.1920</strain>
        <strain evidence="5 8">TMW 1.2172</strain>
    </source>
</reference>
<dbReference type="RefSeq" id="WP_153385100.1">
    <property type="nucleotide sequence ID" value="NZ_VDFO01000023.1"/>
</dbReference>
<protein>
    <submittedName>
        <fullName evidence="5">Helix-turn-helix domain-containing protein</fullName>
    </submittedName>
</protein>
<dbReference type="InterPro" id="IPR018060">
    <property type="entry name" value="HTH_AraC"/>
</dbReference>
<dbReference type="AlphaFoldDB" id="A0A5P0ZND5"/>
<evidence type="ECO:0000313" key="5">
    <source>
        <dbReference type="EMBL" id="MQS75696.1"/>
    </source>
</evidence>
<evidence type="ECO:0000259" key="4">
    <source>
        <dbReference type="PROSITE" id="PS01124"/>
    </source>
</evidence>